<accession>L0AYA4</accession>
<dbReference type="RefSeq" id="XP_004829652.1">
    <property type="nucleotide sequence ID" value="XM_004829595.1"/>
</dbReference>
<dbReference type="EMBL" id="CP001669">
    <property type="protein sequence ID" value="AFZ79986.1"/>
    <property type="molecule type" value="Genomic_DNA"/>
</dbReference>
<dbReference type="GeneID" id="15806722"/>
<feature type="compositionally biased region" description="Low complexity" evidence="1">
    <location>
        <begin position="730"/>
        <end position="741"/>
    </location>
</feature>
<organism evidence="2 3">
    <name type="scientific">Theileria equi strain WA</name>
    <dbReference type="NCBI Taxonomy" id="1537102"/>
    <lineage>
        <taxon>Eukaryota</taxon>
        <taxon>Sar</taxon>
        <taxon>Alveolata</taxon>
        <taxon>Apicomplexa</taxon>
        <taxon>Aconoidasida</taxon>
        <taxon>Piroplasmida</taxon>
        <taxon>Theileriidae</taxon>
        <taxon>Theileria</taxon>
    </lineage>
</organism>
<reference evidence="2 3" key="1">
    <citation type="journal article" date="2012" name="BMC Genomics">
        <title>Comparative genomic analysis and phylogenetic position of Theileria equi.</title>
        <authorList>
            <person name="Kappmeyer L.S."/>
            <person name="Thiagarajan M."/>
            <person name="Herndon D.R."/>
            <person name="Ramsay J.D."/>
            <person name="Caler E."/>
            <person name="Djikeng A."/>
            <person name="Gillespie J.J."/>
            <person name="Lau A.O."/>
            <person name="Roalson E.H."/>
            <person name="Silva J.C."/>
            <person name="Silva M.G."/>
            <person name="Suarez C.E."/>
            <person name="Ueti M.W."/>
            <person name="Nene V.M."/>
            <person name="Mealey R.H."/>
            <person name="Knowles D.P."/>
            <person name="Brayton K.A."/>
        </authorList>
    </citation>
    <scope>NUCLEOTIDE SEQUENCE [LARGE SCALE GENOMIC DNA]</scope>
    <source>
        <strain evidence="2 3">WA</strain>
    </source>
</reference>
<evidence type="ECO:0000313" key="2">
    <source>
        <dbReference type="EMBL" id="AFZ79986.1"/>
    </source>
</evidence>
<proteinExistence type="predicted"/>
<evidence type="ECO:0000313" key="3">
    <source>
        <dbReference type="Proteomes" id="UP000031512"/>
    </source>
</evidence>
<sequence>MLTINIKKKCPKGDLRSSQRECGCSGDVTAYLRTISDKYREYKECKHHSKTFTIWNLNYDGYPLTYEDEGSSKLTKHRINELSTYYNRTYDSKKDHIEKPLLIRVKGNDGNYNWYENTGETSNTRWRKIVDDGFYEHENPTEKLREKLNKLTCDLHKLHIVDISATQGYNCACGEINVTVSEENNSDVEGYTKYNYKYNGDKNFVRYRHVSLEDNDEDGKLLDLNDITGDLSVYYWNEDEGRKRPLLIEVDVGGMKAYYENKGEQNNRKWTSIGPENADVGNGLRFPPNELKDKLKELTCRLFGPVIIDVSKKGPYHNPYCKNEECKNGECPDKVKVDSHSRLQLDGYKAVRHTYGGGSFTITGFTGEPNIYERKLPIWEVTEVVAFFPEGYKPFLVYVSSDGGRTKKWYSRTYNDPNKWEDISSQLKKPPHEVTGLEDTLKIIKQLQEILQRSEESQSAKQPGSGSEGDDEEEEKEEEMSSQPQQPPPVATPPDTPTALPLISPSGGSHAGSSYIGGGSVEVIGTEIEGVESVVPEIGPVIPGLIGEEVVPAADLSDQVPDAEFETRVLPEAPPMVQVDGDVVVDQPGDGVVYLEGTPVTYIGRLEGSELSGFTVDEGIPAADLSDQLPDIDSETIGLEYIPVAQMAATVGLQGQPAPVEHPNFTFDDHDFRHVYDGGLEGRVIQPDRKSSDPENIEYLEVPVAAFTPPEEPPPLHLFLPLYTFPPKQPARQQAQALPQQGSVSPHPPGQTPQEAKTLPGNSNPNTPEIIKTTISVTTGILGTSALACFAGWKLYNRFKGDPWVRQI</sequence>
<protein>
    <submittedName>
        <fullName evidence="2">Uncharacterized protein</fullName>
    </submittedName>
</protein>
<evidence type="ECO:0000256" key="1">
    <source>
        <dbReference type="SAM" id="MobiDB-lite"/>
    </source>
</evidence>
<feature type="region of interest" description="Disordered" evidence="1">
    <location>
        <begin position="452"/>
        <end position="514"/>
    </location>
</feature>
<dbReference type="KEGG" id="beq:BEWA_028350"/>
<gene>
    <name evidence="2" type="ORF">BEWA_028350</name>
</gene>
<dbReference type="eggNOG" id="KOG1366">
    <property type="taxonomic scope" value="Eukaryota"/>
</dbReference>
<feature type="compositionally biased region" description="Polar residues" evidence="1">
    <location>
        <begin position="752"/>
        <end position="769"/>
    </location>
</feature>
<dbReference type="VEuPathDB" id="PiroplasmaDB:BEWA_028350"/>
<dbReference type="Proteomes" id="UP000031512">
    <property type="component" value="Chromosome 1"/>
</dbReference>
<feature type="region of interest" description="Disordered" evidence="1">
    <location>
        <begin position="730"/>
        <end position="769"/>
    </location>
</feature>
<dbReference type="AlphaFoldDB" id="L0AYA4"/>
<keyword evidence="3" id="KW-1185">Reference proteome</keyword>
<feature type="compositionally biased region" description="Acidic residues" evidence="1">
    <location>
        <begin position="468"/>
        <end position="480"/>
    </location>
</feature>
<feature type="compositionally biased region" description="Pro residues" evidence="1">
    <location>
        <begin position="485"/>
        <end position="496"/>
    </location>
</feature>
<name>L0AYA4_THEEQ</name>